<evidence type="ECO:0000313" key="8">
    <source>
        <dbReference type="EMBL" id="PQQ66069.1"/>
    </source>
</evidence>
<dbReference type="GO" id="GO:0004077">
    <property type="term" value="F:biotin--[biotin carboxyl-carrier protein] ligase activity"/>
    <property type="evidence" value="ECO:0007669"/>
    <property type="project" value="UniProtKB-UniRule"/>
</dbReference>
<dbReference type="Gene3D" id="3.30.930.10">
    <property type="entry name" value="Bira Bifunctional Protein, Domain 2"/>
    <property type="match status" value="1"/>
</dbReference>
<dbReference type="KEGG" id="hsc:HVS_14915"/>
<comment type="similarity">
    <text evidence="5">Belongs to the biotin--protein ligase family.</text>
</comment>
<dbReference type="EMBL" id="NEMB01000003">
    <property type="protein sequence ID" value="PQQ66069.1"/>
    <property type="molecule type" value="Genomic_DNA"/>
</dbReference>
<dbReference type="InterPro" id="IPR013196">
    <property type="entry name" value="HTH_11"/>
</dbReference>
<dbReference type="PANTHER" id="PTHR12835:SF5">
    <property type="entry name" value="BIOTIN--PROTEIN LIGASE"/>
    <property type="match status" value="1"/>
</dbReference>
<evidence type="ECO:0000256" key="5">
    <source>
        <dbReference type="HAMAP-Rule" id="MF_00978"/>
    </source>
</evidence>
<comment type="function">
    <text evidence="5">Acts both as a biotin--[acetyl-CoA-carboxylase] ligase and a repressor.</text>
</comment>
<dbReference type="GO" id="GO:0016740">
    <property type="term" value="F:transferase activity"/>
    <property type="evidence" value="ECO:0007669"/>
    <property type="project" value="UniProtKB-ARBA"/>
</dbReference>
<dbReference type="Pfam" id="PF08279">
    <property type="entry name" value="HTH_11"/>
    <property type="match status" value="1"/>
</dbReference>
<dbReference type="EC" id="6.3.4.15" evidence="5"/>
<dbReference type="InterPro" id="IPR004408">
    <property type="entry name" value="Biotin_CoA_COase_ligase"/>
</dbReference>
<reference evidence="8 10" key="2">
    <citation type="journal article" date="2018" name="Syst. Appl. Microbiol.">
        <title>Characterization and high-quality draft genome sequence of Herbivorax saccincola A7, an anaerobic, alkaliphilic, thermophilic, cellulolytic, and xylanolytic bacterium.</title>
        <authorList>
            <person name="Aikawa S."/>
            <person name="Baramee S."/>
            <person name="Sermsathanaswadi J."/>
            <person name="Thianheng P."/>
            <person name="Tachaapaikoon C."/>
            <person name="Shikata A."/>
            <person name="Waeonukul R."/>
            <person name="Pason P."/>
            <person name="Ratanakhanokchai K."/>
            <person name="Kosugi A."/>
        </authorList>
    </citation>
    <scope>NUCLEOTIDE SEQUENCE [LARGE SCALE GENOMIC DNA]</scope>
    <source>
        <strain evidence="8 10">A7</strain>
    </source>
</reference>
<feature type="DNA-binding region" description="H-T-H motif" evidence="5">
    <location>
        <begin position="19"/>
        <end position="38"/>
    </location>
</feature>
<evidence type="ECO:0000256" key="2">
    <source>
        <dbReference type="ARBA" id="ARBA00022741"/>
    </source>
</evidence>
<dbReference type="InterPro" id="IPR003142">
    <property type="entry name" value="BPL_C"/>
</dbReference>
<dbReference type="PROSITE" id="PS51733">
    <property type="entry name" value="BPL_LPL_CATALYTIC"/>
    <property type="match status" value="1"/>
</dbReference>
<gene>
    <name evidence="5 7" type="primary">birA</name>
    <name evidence="8" type="ORF">B9R14_04335</name>
    <name evidence="7" type="ORF">HVS_14915</name>
</gene>
<dbReference type="Proteomes" id="UP000233534">
    <property type="component" value="Chromosome"/>
</dbReference>
<dbReference type="CDD" id="cd16442">
    <property type="entry name" value="BPL"/>
    <property type="match status" value="1"/>
</dbReference>
<dbReference type="RefSeq" id="WP_101303533.1">
    <property type="nucleotide sequence ID" value="NZ_CP025197.1"/>
</dbReference>
<dbReference type="EMBL" id="CP025197">
    <property type="protein sequence ID" value="AUG58834.1"/>
    <property type="molecule type" value="Genomic_DNA"/>
</dbReference>
<feature type="binding site" evidence="5">
    <location>
        <begin position="90"/>
        <end position="92"/>
    </location>
    <ligand>
        <name>biotin</name>
        <dbReference type="ChEBI" id="CHEBI:57586"/>
    </ligand>
</feature>
<evidence type="ECO:0000313" key="7">
    <source>
        <dbReference type="EMBL" id="AUG58834.1"/>
    </source>
</evidence>
<feature type="binding site" evidence="5">
    <location>
        <position position="114"/>
    </location>
    <ligand>
        <name>biotin</name>
        <dbReference type="ChEBI" id="CHEBI:57586"/>
    </ligand>
</feature>
<protein>
    <recommendedName>
        <fullName evidence="5">Bifunctional ligase/repressor BirA</fullName>
    </recommendedName>
    <alternativeName>
        <fullName evidence="5">Biotin--[acetyl-CoA-carboxylase] ligase</fullName>
        <ecNumber evidence="5">6.3.4.15</ecNumber>
    </alternativeName>
    <alternativeName>
        <fullName evidence="5">Biotin--protein ligase</fullName>
    </alternativeName>
    <alternativeName>
        <fullName evidence="5">Biotin-[acetyl-CoA carboxylase] synthetase</fullName>
    </alternativeName>
</protein>
<dbReference type="InterPro" id="IPR036390">
    <property type="entry name" value="WH_DNA-bd_sf"/>
</dbReference>
<evidence type="ECO:0000256" key="3">
    <source>
        <dbReference type="ARBA" id="ARBA00022840"/>
    </source>
</evidence>
<evidence type="ECO:0000256" key="4">
    <source>
        <dbReference type="ARBA" id="ARBA00023267"/>
    </source>
</evidence>
<evidence type="ECO:0000313" key="10">
    <source>
        <dbReference type="Proteomes" id="UP000239720"/>
    </source>
</evidence>
<dbReference type="InterPro" id="IPR008988">
    <property type="entry name" value="Transcriptional_repressor_C"/>
</dbReference>
<organism evidence="7 9">
    <name type="scientific">Acetivibrio saccincola</name>
    <dbReference type="NCBI Taxonomy" id="1677857"/>
    <lineage>
        <taxon>Bacteria</taxon>
        <taxon>Bacillati</taxon>
        <taxon>Bacillota</taxon>
        <taxon>Clostridia</taxon>
        <taxon>Eubacteriales</taxon>
        <taxon>Oscillospiraceae</taxon>
        <taxon>Acetivibrio</taxon>
    </lineage>
</organism>
<dbReference type="PANTHER" id="PTHR12835">
    <property type="entry name" value="BIOTIN PROTEIN LIGASE"/>
    <property type="match status" value="1"/>
</dbReference>
<dbReference type="GO" id="GO:0009249">
    <property type="term" value="P:protein lipoylation"/>
    <property type="evidence" value="ECO:0007669"/>
    <property type="project" value="UniProtKB-ARBA"/>
</dbReference>
<keyword evidence="5" id="KW-0678">Repressor</keyword>
<dbReference type="InterPro" id="IPR045864">
    <property type="entry name" value="aa-tRNA-synth_II/BPL/LPL"/>
</dbReference>
<dbReference type="GO" id="GO:0003677">
    <property type="term" value="F:DNA binding"/>
    <property type="evidence" value="ECO:0007669"/>
    <property type="project" value="UniProtKB-UniRule"/>
</dbReference>
<evidence type="ECO:0000256" key="1">
    <source>
        <dbReference type="ARBA" id="ARBA00022598"/>
    </source>
</evidence>
<dbReference type="AlphaFoldDB" id="A0A2K9EFA4"/>
<keyword evidence="9" id="KW-1185">Reference proteome</keyword>
<dbReference type="Pfam" id="PF02237">
    <property type="entry name" value="BPL_C"/>
    <property type="match status" value="1"/>
</dbReference>
<sequence>MKNKVLKKLKSAEGKYVSGEQLSEYLGVSRTYIWKCIKELREEGYVIESSPKVGYKLTFIPDIINSKEIMTERESKILGKNVIYFPQIDSTNNYAKKIAQEGCEEGTVVIADLQTSGRGRLGRKWSSKNKKGILMSVVLKPEISIEELQIITLAASVAVVETVKELIGIGLGVKWPNDIILDGRKVCGILTEASMEMDKINFVVLGIGLNVWHEKEDFPDELEEKATSLSIYMKQKSQLNDIIIRRSRLIIRILYKLEELYDKINKGDLGSITTLWKKYSVTLGREVLISVKGEQHSGIAIDITNEGKLVVECTDGSRKEVLSGEIYVKGLLGYQ</sequence>
<dbReference type="Pfam" id="PF03099">
    <property type="entry name" value="BPL_LplA_LipB"/>
    <property type="match status" value="1"/>
</dbReference>
<name>A0A2K9EFA4_9FIRM</name>
<feature type="binding site" evidence="5">
    <location>
        <position position="185"/>
    </location>
    <ligand>
        <name>biotin</name>
        <dbReference type="ChEBI" id="CHEBI:57586"/>
    </ligand>
</feature>
<dbReference type="SUPFAM" id="SSF46785">
    <property type="entry name" value="Winged helix' DNA-binding domain"/>
    <property type="match status" value="1"/>
</dbReference>
<keyword evidence="2 5" id="KW-0547">Nucleotide-binding</keyword>
<dbReference type="SUPFAM" id="SSF55681">
    <property type="entry name" value="Class II aaRS and biotin synthetases"/>
    <property type="match status" value="1"/>
</dbReference>
<dbReference type="GO" id="GO:0006355">
    <property type="term" value="P:regulation of DNA-templated transcription"/>
    <property type="evidence" value="ECO:0007669"/>
    <property type="project" value="UniProtKB-UniRule"/>
</dbReference>
<dbReference type="OrthoDB" id="9807064at2"/>
<comment type="catalytic activity">
    <reaction evidence="5">
        <text>biotin + L-lysyl-[protein] + ATP = N(6)-biotinyl-L-lysyl-[protein] + AMP + diphosphate + H(+)</text>
        <dbReference type="Rhea" id="RHEA:11756"/>
        <dbReference type="Rhea" id="RHEA-COMP:9752"/>
        <dbReference type="Rhea" id="RHEA-COMP:10505"/>
        <dbReference type="ChEBI" id="CHEBI:15378"/>
        <dbReference type="ChEBI" id="CHEBI:29969"/>
        <dbReference type="ChEBI" id="CHEBI:30616"/>
        <dbReference type="ChEBI" id="CHEBI:33019"/>
        <dbReference type="ChEBI" id="CHEBI:57586"/>
        <dbReference type="ChEBI" id="CHEBI:83144"/>
        <dbReference type="ChEBI" id="CHEBI:456215"/>
        <dbReference type="EC" id="6.3.4.15"/>
    </reaction>
</comment>
<dbReference type="HAMAP" id="MF_00978">
    <property type="entry name" value="Bifunct_BirA"/>
    <property type="match status" value="1"/>
</dbReference>
<dbReference type="InterPro" id="IPR030855">
    <property type="entry name" value="Bifunct_BirA"/>
</dbReference>
<keyword evidence="3 5" id="KW-0067">ATP-binding</keyword>
<dbReference type="GO" id="GO:0005737">
    <property type="term" value="C:cytoplasm"/>
    <property type="evidence" value="ECO:0007669"/>
    <property type="project" value="TreeGrafter"/>
</dbReference>
<feature type="domain" description="BPL/LPL catalytic" evidence="6">
    <location>
        <begin position="77"/>
        <end position="265"/>
    </location>
</feature>
<dbReference type="NCBIfam" id="TIGR00121">
    <property type="entry name" value="birA_ligase"/>
    <property type="match status" value="1"/>
</dbReference>
<dbReference type="Proteomes" id="UP000239720">
    <property type="component" value="Unassembled WGS sequence"/>
</dbReference>
<keyword evidence="5" id="KW-0804">Transcription</keyword>
<keyword evidence="1 5" id="KW-0436">Ligase</keyword>
<dbReference type="Gene3D" id="1.10.10.10">
    <property type="entry name" value="Winged helix-like DNA-binding domain superfamily/Winged helix DNA-binding domain"/>
    <property type="match status" value="1"/>
</dbReference>
<dbReference type="SUPFAM" id="SSF50037">
    <property type="entry name" value="C-terminal domain of transcriptional repressors"/>
    <property type="match status" value="1"/>
</dbReference>
<dbReference type="InterPro" id="IPR036388">
    <property type="entry name" value="WH-like_DNA-bd_sf"/>
</dbReference>
<dbReference type="Gene3D" id="2.30.30.100">
    <property type="match status" value="1"/>
</dbReference>
<keyword evidence="5" id="KW-0805">Transcription regulation</keyword>
<feature type="binding site" evidence="5">
    <location>
        <begin position="118"/>
        <end position="120"/>
    </location>
    <ligand>
        <name>biotin</name>
        <dbReference type="ChEBI" id="CHEBI:57586"/>
    </ligand>
</feature>
<accession>A0A2K9EFA4</accession>
<keyword evidence="4 5" id="KW-0092">Biotin</keyword>
<dbReference type="InterPro" id="IPR004143">
    <property type="entry name" value="BPL_LPL_catalytic"/>
</dbReference>
<evidence type="ECO:0000259" key="6">
    <source>
        <dbReference type="PROSITE" id="PS51733"/>
    </source>
</evidence>
<evidence type="ECO:0000313" key="9">
    <source>
        <dbReference type="Proteomes" id="UP000233534"/>
    </source>
</evidence>
<keyword evidence="5" id="KW-0238">DNA-binding</keyword>
<dbReference type="GO" id="GO:0005524">
    <property type="term" value="F:ATP binding"/>
    <property type="evidence" value="ECO:0007669"/>
    <property type="project" value="UniProtKB-UniRule"/>
</dbReference>
<reference evidence="7 9" key="1">
    <citation type="submission" date="2017-12" db="EMBL/GenBank/DDBJ databases">
        <title>Complete genome sequence of Herbivorax saccincola GGR1, a novel Cellulosome-producing hydrolytic bacterium in a thermophilic biogas plant, established by Illumina and Nanopore MinION sequencing.</title>
        <authorList>
            <person name="Pechtl A."/>
            <person name="Ruckert C."/>
            <person name="Koeck D.E."/>
            <person name="Maus I."/>
            <person name="Winkler A."/>
            <person name="Kalinowski J."/>
            <person name="Puhler A."/>
            <person name="Schwarz W.W."/>
            <person name="Zverlov V.V."/>
            <person name="Schluter A."/>
            <person name="Liebl W."/>
        </authorList>
    </citation>
    <scope>NUCLEOTIDE SEQUENCE [LARGE SCALE GENOMIC DNA]</scope>
    <source>
        <strain evidence="7">GGR1</strain>
        <strain evidence="9">SR1</strain>
    </source>
</reference>
<proteinExistence type="inferred from homology"/>